<organism evidence="2 3">
    <name type="scientific">Kwoniella newhampshirensis</name>
    <dbReference type="NCBI Taxonomy" id="1651941"/>
    <lineage>
        <taxon>Eukaryota</taxon>
        <taxon>Fungi</taxon>
        <taxon>Dikarya</taxon>
        <taxon>Basidiomycota</taxon>
        <taxon>Agaricomycotina</taxon>
        <taxon>Tremellomycetes</taxon>
        <taxon>Tremellales</taxon>
        <taxon>Cryptococcaceae</taxon>
        <taxon>Kwoniella</taxon>
    </lineage>
</organism>
<evidence type="ECO:0000313" key="3">
    <source>
        <dbReference type="Proteomes" id="UP001388673"/>
    </source>
</evidence>
<dbReference type="KEGG" id="kne:92181862"/>
<name>A0AAW0YK18_9TREE</name>
<dbReference type="EMBL" id="JBCAWK010000008">
    <property type="protein sequence ID" value="KAK8850684.1"/>
    <property type="molecule type" value="Genomic_DNA"/>
</dbReference>
<dbReference type="InterPro" id="IPR053013">
    <property type="entry name" value="LAT"/>
</dbReference>
<feature type="domain" description="LYC1 C-terminal" evidence="1">
    <location>
        <begin position="196"/>
        <end position="366"/>
    </location>
</feature>
<dbReference type="AlphaFoldDB" id="A0AAW0YK18"/>
<evidence type="ECO:0000259" key="1">
    <source>
        <dbReference type="Pfam" id="PF22998"/>
    </source>
</evidence>
<dbReference type="InterPro" id="IPR055100">
    <property type="entry name" value="GNAT_LYC1-like"/>
</dbReference>
<reference evidence="2 3" key="1">
    <citation type="journal article" date="2024" name="bioRxiv">
        <title>Comparative genomics of Cryptococcus and Kwoniella reveals pathogenesis evolution and contrasting karyotype dynamics via intercentromeric recombination or chromosome fusion.</title>
        <authorList>
            <person name="Coelho M.A."/>
            <person name="David-Palma M."/>
            <person name="Shea T."/>
            <person name="Bowers K."/>
            <person name="McGinley-Smith S."/>
            <person name="Mohammad A.W."/>
            <person name="Gnirke A."/>
            <person name="Yurkov A.M."/>
            <person name="Nowrousian M."/>
            <person name="Sun S."/>
            <person name="Cuomo C.A."/>
            <person name="Heitman J."/>
        </authorList>
    </citation>
    <scope>NUCLEOTIDE SEQUENCE [LARGE SCALE GENOMIC DNA]</scope>
    <source>
        <strain evidence="2 3">CBS 13917</strain>
    </source>
</reference>
<evidence type="ECO:0000313" key="2">
    <source>
        <dbReference type="EMBL" id="KAK8850684.1"/>
    </source>
</evidence>
<protein>
    <recommendedName>
        <fullName evidence="1">LYC1 C-terminal domain-containing protein</fullName>
    </recommendedName>
</protein>
<dbReference type="PANTHER" id="PTHR34815">
    <property type="entry name" value="LYSINE ACETYLTRANSFERASE"/>
    <property type="match status" value="1"/>
</dbReference>
<dbReference type="Proteomes" id="UP001388673">
    <property type="component" value="Unassembled WGS sequence"/>
</dbReference>
<accession>A0AAW0YK18</accession>
<dbReference type="PANTHER" id="PTHR34815:SF2">
    <property type="entry name" value="N-ACETYLTRANSFERASE DOMAIN-CONTAINING PROTEIN"/>
    <property type="match status" value="1"/>
</dbReference>
<keyword evidence="3" id="KW-1185">Reference proteome</keyword>
<dbReference type="Pfam" id="PF22998">
    <property type="entry name" value="GNAT_LYC1-like"/>
    <property type="match status" value="1"/>
</dbReference>
<dbReference type="GeneID" id="92181862"/>
<dbReference type="RefSeq" id="XP_066802115.1">
    <property type="nucleotide sequence ID" value="XM_066947701.1"/>
</dbReference>
<comment type="caution">
    <text evidence="2">The sequence shown here is derived from an EMBL/GenBank/DDBJ whole genome shotgun (WGS) entry which is preliminary data.</text>
</comment>
<gene>
    <name evidence="2" type="ORF">IAR55_004604</name>
</gene>
<proteinExistence type="predicted"/>
<sequence>MADSQMIIVRCSAEQKIQTRKNHWSNWGAPLGFTEQGWVDRFAQMEQHAWAERDRYVTWALVRKDDPTSTDMLAHCEIFKRKSIAANPGSSQVKEVFSYGIASVFTPPPNRGKGYARILLRMLHYVIAPPTLLPPFPSHWGTAPDIGGFRDAAFSVLYSGVGDKYYATCRRGDGESSQAGWVRHKVTLRTWKVSTIEGEETGQEGWEWLGADSLGSLEEAIEQEMIQGLGKDASDRYRFAILPSWSLFKVHALRSEISPASKKYPGRPYGLVLPATNGNDESQRPFATWTFPEGEAAEPTLEVTCARHAVPFEAIQTAARKAGCRKISMWGSTGDWDKYGPELDENEPVPCYVVYGRKAEECDWNWAQQ</sequence>